<proteinExistence type="predicted"/>
<accession>A0A382TL35</accession>
<evidence type="ECO:0000313" key="1">
    <source>
        <dbReference type="EMBL" id="SVD22790.1"/>
    </source>
</evidence>
<sequence>MDREAMTAFVRDLPKDRHVNVYKDEKVEISLFRPSKLPSRMDPEKYNVDKNFQIWLHLEDGRKFKPNHLRVFIDLGLRSKSRPRLKRELCLAFDSIYNGQSPTEAISELQKEDFPLKLNSIAVIAHLVQLMVIEQEFNYLGPSKFEPKTLFFQGWIRAFLDSFKEIDNLCMSAARGQPPLVRYTWMENKKHARYREERPELWYLD</sequence>
<dbReference type="AlphaFoldDB" id="A0A382TL35"/>
<protein>
    <submittedName>
        <fullName evidence="1">Uncharacterized protein</fullName>
    </submittedName>
</protein>
<reference evidence="1" key="1">
    <citation type="submission" date="2018-05" db="EMBL/GenBank/DDBJ databases">
        <authorList>
            <person name="Lanie J.A."/>
            <person name="Ng W.-L."/>
            <person name="Kazmierczak K.M."/>
            <person name="Andrzejewski T.M."/>
            <person name="Davidsen T.M."/>
            <person name="Wayne K.J."/>
            <person name="Tettelin H."/>
            <person name="Glass J.I."/>
            <person name="Rusch D."/>
            <person name="Podicherti R."/>
            <person name="Tsui H.-C.T."/>
            <person name="Winkler M.E."/>
        </authorList>
    </citation>
    <scope>NUCLEOTIDE SEQUENCE</scope>
</reference>
<name>A0A382TL35_9ZZZZ</name>
<dbReference type="EMBL" id="UINC01137447">
    <property type="protein sequence ID" value="SVD22790.1"/>
    <property type="molecule type" value="Genomic_DNA"/>
</dbReference>
<gene>
    <name evidence="1" type="ORF">METZ01_LOCUS375644</name>
</gene>
<organism evidence="1">
    <name type="scientific">marine metagenome</name>
    <dbReference type="NCBI Taxonomy" id="408172"/>
    <lineage>
        <taxon>unclassified sequences</taxon>
        <taxon>metagenomes</taxon>
        <taxon>ecological metagenomes</taxon>
    </lineage>
</organism>